<dbReference type="RefSeq" id="WP_127610939.1">
    <property type="nucleotide sequence ID" value="NZ_RXOL01000001.1"/>
</dbReference>
<evidence type="ECO:0000256" key="1">
    <source>
        <dbReference type="SAM" id="Phobius"/>
    </source>
</evidence>
<dbReference type="Gene3D" id="2.40.50.90">
    <property type="match status" value="1"/>
</dbReference>
<dbReference type="OrthoDB" id="7206106at2"/>
<keyword evidence="1" id="KW-0472">Membrane</keyword>
<gene>
    <name evidence="2" type="ORF">EKN06_00525</name>
</gene>
<sequence>MSYRKPFRAVPITEGKRYRKARKVKKRSQRQFYAVLATIAAGTVAIIIGMFFYYRPSMPATHTQSVRLTGPNVFECRVSSITDGDTLRCWDGSRVRLNAVAARETNGTCSPGHPCPAATAEEATDKLRELAGGQTLQCRQTGTSFNRKAAICVNESGVEINCAMVKSGTALIWPKFATENPICVY</sequence>
<evidence type="ECO:0000313" key="3">
    <source>
        <dbReference type="Proteomes" id="UP000283003"/>
    </source>
</evidence>
<name>A0A437GZG2_9SPHN</name>
<dbReference type="InterPro" id="IPR035437">
    <property type="entry name" value="SNase_OB-fold_sf"/>
</dbReference>
<protein>
    <submittedName>
        <fullName evidence="2">Thermonuclease family protein</fullName>
    </submittedName>
</protein>
<accession>A0A437GZG2</accession>
<keyword evidence="1" id="KW-0812">Transmembrane</keyword>
<dbReference type="SUPFAM" id="SSF50199">
    <property type="entry name" value="Staphylococcal nuclease"/>
    <property type="match status" value="1"/>
</dbReference>
<dbReference type="Proteomes" id="UP000283003">
    <property type="component" value="Unassembled WGS sequence"/>
</dbReference>
<dbReference type="EMBL" id="RXOL01000001">
    <property type="protein sequence ID" value="RVQ68754.1"/>
    <property type="molecule type" value="Genomic_DNA"/>
</dbReference>
<evidence type="ECO:0000313" key="2">
    <source>
        <dbReference type="EMBL" id="RVQ68754.1"/>
    </source>
</evidence>
<proteinExistence type="predicted"/>
<organism evidence="2 3">
    <name type="scientific">Croceicoccus ponticola</name>
    <dbReference type="NCBI Taxonomy" id="2217664"/>
    <lineage>
        <taxon>Bacteria</taxon>
        <taxon>Pseudomonadati</taxon>
        <taxon>Pseudomonadota</taxon>
        <taxon>Alphaproteobacteria</taxon>
        <taxon>Sphingomonadales</taxon>
        <taxon>Erythrobacteraceae</taxon>
        <taxon>Croceicoccus</taxon>
    </lineage>
</organism>
<feature type="transmembrane region" description="Helical" evidence="1">
    <location>
        <begin position="32"/>
        <end position="54"/>
    </location>
</feature>
<dbReference type="AlphaFoldDB" id="A0A437GZG2"/>
<keyword evidence="1" id="KW-1133">Transmembrane helix</keyword>
<comment type="caution">
    <text evidence="2">The sequence shown here is derived from an EMBL/GenBank/DDBJ whole genome shotgun (WGS) entry which is preliminary data.</text>
</comment>
<keyword evidence="3" id="KW-1185">Reference proteome</keyword>
<reference evidence="2 3" key="1">
    <citation type="submission" date="2018-12" db="EMBL/GenBank/DDBJ databases">
        <title>Croceicoccus ponticola sp. nov., a lipolytic bacterium isolated from seawater.</title>
        <authorList>
            <person name="Yoon J.-H."/>
        </authorList>
    </citation>
    <scope>NUCLEOTIDE SEQUENCE [LARGE SCALE GENOMIC DNA]</scope>
    <source>
        <strain evidence="2 3">GM-16</strain>
    </source>
</reference>